<reference evidence="3 4" key="1">
    <citation type="submission" date="2018-04" db="EMBL/GenBank/DDBJ databases">
        <authorList>
            <person name="Vogel A."/>
        </authorList>
    </citation>
    <scope>NUCLEOTIDE SEQUENCE [LARGE SCALE GENOMIC DNA]</scope>
</reference>
<feature type="signal peptide" evidence="1">
    <location>
        <begin position="1"/>
        <end position="32"/>
    </location>
</feature>
<name>A0A484NEC1_9ASTE</name>
<dbReference type="SUPFAM" id="SSF47699">
    <property type="entry name" value="Bifunctional inhibitor/lipid-transfer protein/seed storage 2S albumin"/>
    <property type="match status" value="1"/>
</dbReference>
<feature type="chain" id="PRO_5019741244" description="Bifunctional inhibitor/plant lipid transfer protein/seed storage helical domain-containing protein" evidence="1">
    <location>
        <begin position="33"/>
        <end position="178"/>
    </location>
</feature>
<evidence type="ECO:0000313" key="3">
    <source>
        <dbReference type="EMBL" id="VFQ99592.1"/>
    </source>
</evidence>
<feature type="domain" description="Bifunctional inhibitor/plant lipid transfer protein/seed storage helical" evidence="2">
    <location>
        <begin position="95"/>
        <end position="178"/>
    </location>
</feature>
<organism evidence="3 4">
    <name type="scientific">Cuscuta campestris</name>
    <dbReference type="NCBI Taxonomy" id="132261"/>
    <lineage>
        <taxon>Eukaryota</taxon>
        <taxon>Viridiplantae</taxon>
        <taxon>Streptophyta</taxon>
        <taxon>Embryophyta</taxon>
        <taxon>Tracheophyta</taxon>
        <taxon>Spermatophyta</taxon>
        <taxon>Magnoliopsida</taxon>
        <taxon>eudicotyledons</taxon>
        <taxon>Gunneridae</taxon>
        <taxon>Pentapetalae</taxon>
        <taxon>asterids</taxon>
        <taxon>lamiids</taxon>
        <taxon>Solanales</taxon>
        <taxon>Convolvulaceae</taxon>
        <taxon>Cuscuteae</taxon>
        <taxon>Cuscuta</taxon>
        <taxon>Cuscuta subgen. Grammica</taxon>
        <taxon>Cuscuta sect. Cleistogrammica</taxon>
    </lineage>
</organism>
<evidence type="ECO:0000259" key="2">
    <source>
        <dbReference type="SMART" id="SM00499"/>
    </source>
</evidence>
<dbReference type="AlphaFoldDB" id="A0A484NEC1"/>
<dbReference type="InterPro" id="IPR036312">
    <property type="entry name" value="Bifun_inhib/LTP/seed_sf"/>
</dbReference>
<evidence type="ECO:0000313" key="4">
    <source>
        <dbReference type="Proteomes" id="UP000595140"/>
    </source>
</evidence>
<accession>A0A484NEC1</accession>
<keyword evidence="1" id="KW-0732">Signal</keyword>
<sequence>MASNPKPQTPSSPLFISLSLLVFALIIGHVEPRACDTCPARSYPVIIAPSPNPPSGPGNAGGGGNNGGGGGGNNGGNGNGGGINGGGGSGGGGRCPRDALKLGVCANLLGGMVGVVIGRPPPTVPCCTLISGLADLEAAACLCTAIRANLLGLNLNLPLSLSLVLNNCGRRVPIGFTC</sequence>
<dbReference type="Gene3D" id="1.10.110.10">
    <property type="entry name" value="Plant lipid-transfer and hydrophobic proteins"/>
    <property type="match status" value="1"/>
</dbReference>
<protein>
    <recommendedName>
        <fullName evidence="2">Bifunctional inhibitor/plant lipid transfer protein/seed storage helical domain-containing protein</fullName>
    </recommendedName>
</protein>
<dbReference type="SMART" id="SM00499">
    <property type="entry name" value="AAI"/>
    <property type="match status" value="1"/>
</dbReference>
<dbReference type="EMBL" id="OOIL02006662">
    <property type="protein sequence ID" value="VFQ99592.1"/>
    <property type="molecule type" value="Genomic_DNA"/>
</dbReference>
<dbReference type="InterPro" id="IPR051636">
    <property type="entry name" value="Plant_LTP/defense-related"/>
</dbReference>
<evidence type="ECO:0000256" key="1">
    <source>
        <dbReference type="SAM" id="SignalP"/>
    </source>
</evidence>
<dbReference type="OrthoDB" id="1935738at2759"/>
<dbReference type="Pfam" id="PF14547">
    <property type="entry name" value="Hydrophob_seed"/>
    <property type="match status" value="1"/>
</dbReference>
<gene>
    <name evidence="3" type="ORF">CCAM_LOCUS41368</name>
</gene>
<dbReference type="InterPro" id="IPR027923">
    <property type="entry name" value="Hydrophob_seed_dom"/>
</dbReference>
<proteinExistence type="predicted"/>
<dbReference type="Proteomes" id="UP000595140">
    <property type="component" value="Unassembled WGS sequence"/>
</dbReference>
<dbReference type="CDD" id="cd01958">
    <property type="entry name" value="HPS_like"/>
    <property type="match status" value="1"/>
</dbReference>
<keyword evidence="4" id="KW-1185">Reference proteome</keyword>
<dbReference type="InterPro" id="IPR016140">
    <property type="entry name" value="Bifunc_inhib/LTP/seed_store"/>
</dbReference>
<dbReference type="PANTHER" id="PTHR31731">
    <property type="match status" value="1"/>
</dbReference>